<dbReference type="EMBL" id="KN649265">
    <property type="protein sequence ID" value="KHN34062.1"/>
    <property type="molecule type" value="Genomic_DNA"/>
</dbReference>
<reference evidence="2" key="1">
    <citation type="submission" date="2014-07" db="EMBL/GenBank/DDBJ databases">
        <title>Identification of a novel salt tolerance gene in wild soybean by whole-genome sequencing.</title>
        <authorList>
            <person name="Lam H.-M."/>
            <person name="Qi X."/>
            <person name="Li M.-W."/>
            <person name="Liu X."/>
            <person name="Xie M."/>
            <person name="Ni M."/>
            <person name="Xu X."/>
        </authorList>
    </citation>
    <scope>NUCLEOTIDE SEQUENCE [LARGE SCALE GENOMIC DNA]</scope>
    <source>
        <tissue evidence="2">Root</tissue>
    </source>
</reference>
<feature type="region of interest" description="Disordered" evidence="1">
    <location>
        <begin position="39"/>
        <end position="60"/>
    </location>
</feature>
<proteinExistence type="predicted"/>
<dbReference type="AlphaFoldDB" id="A0A0B2RQG5"/>
<name>A0A0B2RQG5_GLYSO</name>
<organism evidence="2">
    <name type="scientific">Glycine soja</name>
    <name type="common">Wild soybean</name>
    <dbReference type="NCBI Taxonomy" id="3848"/>
    <lineage>
        <taxon>Eukaryota</taxon>
        <taxon>Viridiplantae</taxon>
        <taxon>Streptophyta</taxon>
        <taxon>Embryophyta</taxon>
        <taxon>Tracheophyta</taxon>
        <taxon>Spermatophyta</taxon>
        <taxon>Magnoliopsida</taxon>
        <taxon>eudicotyledons</taxon>
        <taxon>Gunneridae</taxon>
        <taxon>Pentapetalae</taxon>
        <taxon>rosids</taxon>
        <taxon>fabids</taxon>
        <taxon>Fabales</taxon>
        <taxon>Fabaceae</taxon>
        <taxon>Papilionoideae</taxon>
        <taxon>50 kb inversion clade</taxon>
        <taxon>NPAAA clade</taxon>
        <taxon>indigoferoid/millettioid clade</taxon>
        <taxon>Phaseoleae</taxon>
        <taxon>Glycine</taxon>
        <taxon>Glycine subgen. Soja</taxon>
    </lineage>
</organism>
<gene>
    <name evidence="2" type="ORF">glysoja_030516</name>
</gene>
<dbReference type="Proteomes" id="UP000053555">
    <property type="component" value="Unassembled WGS sequence"/>
</dbReference>
<evidence type="ECO:0000313" key="2">
    <source>
        <dbReference type="EMBL" id="KHN34062.1"/>
    </source>
</evidence>
<accession>A0A0B2RQG5</accession>
<sequence>MSGDGSGDITLPGKSPDGLAMKLVVDQKGLKSFQKDVVCDSEKNPGDIGGNVAGDNIPGN</sequence>
<protein>
    <submittedName>
        <fullName evidence="2">Uncharacterized protein</fullName>
    </submittedName>
</protein>
<evidence type="ECO:0000256" key="1">
    <source>
        <dbReference type="SAM" id="MobiDB-lite"/>
    </source>
</evidence>